<dbReference type="GO" id="GO:0016757">
    <property type="term" value="F:glycosyltransferase activity"/>
    <property type="evidence" value="ECO:0007669"/>
    <property type="project" value="UniProtKB-UniRule"/>
</dbReference>
<dbReference type="AlphaFoldDB" id="A0A433UC06"/>
<evidence type="ECO:0000256" key="5">
    <source>
        <dbReference type="ARBA" id="ARBA00022692"/>
    </source>
</evidence>
<name>A0A433UC06_ELYCH</name>
<evidence type="ECO:0000313" key="11">
    <source>
        <dbReference type="Proteomes" id="UP000271974"/>
    </source>
</evidence>
<proteinExistence type="inferred from homology"/>
<keyword evidence="3 8" id="KW-0328">Glycosyltransferase</keyword>
<evidence type="ECO:0000313" key="10">
    <source>
        <dbReference type="EMBL" id="RUS91253.1"/>
    </source>
</evidence>
<dbReference type="GO" id="GO:0005737">
    <property type="term" value="C:cytoplasm"/>
    <property type="evidence" value="ECO:0007669"/>
    <property type="project" value="TreeGrafter"/>
</dbReference>
<accession>A0A433UC06</accession>
<dbReference type="EMBL" id="RQTK01000015">
    <property type="protein sequence ID" value="RUS91253.1"/>
    <property type="molecule type" value="Genomic_DNA"/>
</dbReference>
<comment type="caution">
    <text evidence="10">The sequence shown here is derived from an EMBL/GenBank/DDBJ whole genome shotgun (WGS) entry which is preliminary data.</text>
</comment>
<gene>
    <name evidence="10" type="ORF">EGW08_000965</name>
</gene>
<dbReference type="Pfam" id="PF01697">
    <property type="entry name" value="Glyco_transf_92"/>
    <property type="match status" value="1"/>
</dbReference>
<dbReference type="EC" id="2.4.1.-" evidence="8"/>
<organism evidence="10 11">
    <name type="scientific">Elysia chlorotica</name>
    <name type="common">Eastern emerald elysia</name>
    <name type="synonym">Sea slug</name>
    <dbReference type="NCBI Taxonomy" id="188477"/>
    <lineage>
        <taxon>Eukaryota</taxon>
        <taxon>Metazoa</taxon>
        <taxon>Spiralia</taxon>
        <taxon>Lophotrochozoa</taxon>
        <taxon>Mollusca</taxon>
        <taxon>Gastropoda</taxon>
        <taxon>Heterobranchia</taxon>
        <taxon>Euthyneura</taxon>
        <taxon>Panpulmonata</taxon>
        <taxon>Sacoglossa</taxon>
        <taxon>Placobranchoidea</taxon>
        <taxon>Plakobranchidae</taxon>
        <taxon>Elysia</taxon>
    </lineage>
</organism>
<comment type="similarity">
    <text evidence="2 8">Belongs to the glycosyltransferase 92 family.</text>
</comment>
<dbReference type="OrthoDB" id="2526284at2759"/>
<keyword evidence="11" id="KW-1185">Reference proteome</keyword>
<dbReference type="PANTHER" id="PTHR21461">
    <property type="entry name" value="GLYCOSYLTRANSFERASE FAMILY 92 PROTEIN"/>
    <property type="match status" value="1"/>
</dbReference>
<keyword evidence="7" id="KW-0472">Membrane</keyword>
<protein>
    <recommendedName>
        <fullName evidence="8">Glycosyltransferase family 92 protein</fullName>
        <ecNumber evidence="8">2.4.1.-</ecNumber>
    </recommendedName>
</protein>
<dbReference type="InterPro" id="IPR008166">
    <property type="entry name" value="Glyco_transf_92"/>
</dbReference>
<evidence type="ECO:0000256" key="7">
    <source>
        <dbReference type="ARBA" id="ARBA00023136"/>
    </source>
</evidence>
<evidence type="ECO:0000256" key="9">
    <source>
        <dbReference type="SAM" id="MobiDB-lite"/>
    </source>
</evidence>
<dbReference type="Proteomes" id="UP000271974">
    <property type="component" value="Unassembled WGS sequence"/>
</dbReference>
<dbReference type="GO" id="GO:0016020">
    <property type="term" value="C:membrane"/>
    <property type="evidence" value="ECO:0007669"/>
    <property type="project" value="UniProtKB-SubCell"/>
</dbReference>
<dbReference type="STRING" id="188477.A0A433UC06"/>
<keyword evidence="6" id="KW-1133">Transmembrane helix</keyword>
<evidence type="ECO:0000256" key="3">
    <source>
        <dbReference type="ARBA" id="ARBA00022676"/>
    </source>
</evidence>
<evidence type="ECO:0000256" key="2">
    <source>
        <dbReference type="ARBA" id="ARBA00007647"/>
    </source>
</evidence>
<keyword evidence="4 8" id="KW-0808">Transferase</keyword>
<dbReference type="PANTHER" id="PTHR21461:SF69">
    <property type="entry name" value="GLYCOSYLTRANSFERASE FAMILY 92 PROTEIN"/>
    <property type="match status" value="1"/>
</dbReference>
<sequence length="448" mass="50562">MSFFAASDGHGRASRFFIASCPVPQRAFQLFSQSQIRLRTIQMMVGSLETAFLGSVQDTIFVDVIINKHIKQDNLPVTSQSRQNLVKTLLIDVEATENKKSSVNDEVNSLKHRKLNKDHQKTKAFRVFELDDDDEDKEISRGKRHHSNPQAGKARPNGGITIPLPHTREVGDLIASCVAPLHGRVSAMQVIEFVELSLLLGVQHIVFYVPSSPELAEAVKVVRMYEARGLVTSLPWDLPGGGQGKQSSPEAVWARGRDVALNDCLYRTMHRFPWVLFLDLDEFFVPRVTSDLPSFLRYLAVQHNFNATRVTDLVFPSAFFPPPNRAQYKNLTAAPGFQREINRFSSLKSVHRTYFDQKQTLRMLRPETVARVGASERRKTAFTLSHRYASVHHYSFCPRTEPSTKGAAATKPQGAISCSHLKVDWTMWRFKHLLVERATAAIRVLNNG</sequence>
<evidence type="ECO:0000256" key="8">
    <source>
        <dbReference type="RuleBase" id="RU366017"/>
    </source>
</evidence>
<reference evidence="10 11" key="1">
    <citation type="submission" date="2019-01" db="EMBL/GenBank/DDBJ databases">
        <title>A draft genome assembly of the solar-powered sea slug Elysia chlorotica.</title>
        <authorList>
            <person name="Cai H."/>
            <person name="Li Q."/>
            <person name="Fang X."/>
            <person name="Li J."/>
            <person name="Curtis N.E."/>
            <person name="Altenburger A."/>
            <person name="Shibata T."/>
            <person name="Feng M."/>
            <person name="Maeda T."/>
            <person name="Schwartz J.A."/>
            <person name="Shigenobu S."/>
            <person name="Lundholm N."/>
            <person name="Nishiyama T."/>
            <person name="Yang H."/>
            <person name="Hasebe M."/>
            <person name="Li S."/>
            <person name="Pierce S.K."/>
            <person name="Wang J."/>
        </authorList>
    </citation>
    <scope>NUCLEOTIDE SEQUENCE [LARGE SCALE GENOMIC DNA]</scope>
    <source>
        <strain evidence="10">EC2010</strain>
        <tissue evidence="10">Whole organism of an adult</tissue>
    </source>
</reference>
<comment type="subcellular location">
    <subcellularLocation>
        <location evidence="1">Membrane</location>
        <topology evidence="1">Single-pass membrane protein</topology>
    </subcellularLocation>
</comment>
<evidence type="ECO:0000256" key="6">
    <source>
        <dbReference type="ARBA" id="ARBA00022989"/>
    </source>
</evidence>
<feature type="region of interest" description="Disordered" evidence="9">
    <location>
        <begin position="136"/>
        <end position="159"/>
    </location>
</feature>
<evidence type="ECO:0000256" key="1">
    <source>
        <dbReference type="ARBA" id="ARBA00004167"/>
    </source>
</evidence>
<evidence type="ECO:0000256" key="4">
    <source>
        <dbReference type="ARBA" id="ARBA00022679"/>
    </source>
</evidence>
<keyword evidence="5" id="KW-0812">Transmembrane</keyword>